<dbReference type="EMBL" id="JAOQAV010000116">
    <property type="protein sequence ID" value="KAJ4177268.1"/>
    <property type="molecule type" value="Genomic_DNA"/>
</dbReference>
<feature type="transmembrane region" description="Helical" evidence="7">
    <location>
        <begin position="463"/>
        <end position="485"/>
    </location>
</feature>
<keyword evidence="5" id="KW-0325">Glycoprotein</keyword>
<dbReference type="PANTHER" id="PTHR23502:SF29">
    <property type="entry name" value="TRANSPORTER, PUTATIVE (AFU_ORTHOLOGUE AFUA_6G06680)-RELATED"/>
    <property type="match status" value="1"/>
</dbReference>
<sequence length="576" mass="62625">MGIGILESKAEGHVPGTVLLDQHAAHSHDVTGNLKHGTGKHSHIILAPQPSEDPNDPLNWSRFKKDTLFAIVWFGMLLHVGVNGTLLNAGIVQISQDLNTTTGKVADIIGSVPLATGAICIFVSAFGRKYGKRPQFVFASVVGTIAQIVGAAATGESTLLASRVLSGFAVAAYEALSIAVIGDMYFVHQRGPYVAMMLFSPAITNGCSIIAGLITKRYGWHYNFYIFLPFCILQLVAVVMFSPETVYRRKAIYEIDTIGSRENLERLAQMEDRARAAHRPTENGDKASDTDLPRSSTVEMAGLGESMTGETTMRDIPIKKTWVQELSLYNGSVVQDSVFRMMAACVVTLGHLGALYMIVTTGVTTAFAVGISVLAGVVFAMPPFLKDSESIGYMSAGPLIGGFVALVICFSTTGPIIRFLTRHNRGIYEPEFHLIGLVWCTFITVGGLVGMGYAVEGNQSVELICFCWGLVLCGFVGAGMTISSWALDAFRAISTEVFIMGFLFKNFFYYGIIKFIIQWSQTMGFVKMSGTMAGICAGLYLLAIPVYVFGKRYRAWWAHYGFIKTLHLETDKTGAD</sequence>
<accession>A0A9W8QSC0</accession>
<feature type="transmembrane region" description="Helical" evidence="7">
    <location>
        <begin position="529"/>
        <end position="550"/>
    </location>
</feature>
<feature type="transmembrane region" description="Helical" evidence="7">
    <location>
        <begin position="68"/>
        <end position="88"/>
    </location>
</feature>
<feature type="transmembrane region" description="Helical" evidence="7">
    <location>
        <begin position="136"/>
        <end position="154"/>
    </location>
</feature>
<keyword evidence="2 7" id="KW-0812">Transmembrane</keyword>
<protein>
    <recommendedName>
        <fullName evidence="10">Major facilitator superfamily (MFS) profile domain-containing protein</fullName>
    </recommendedName>
</protein>
<reference evidence="8" key="1">
    <citation type="submission" date="2022-09" db="EMBL/GenBank/DDBJ databases">
        <title>Fusarium specimens isolated from Avocado Roots.</title>
        <authorList>
            <person name="Stajich J."/>
            <person name="Roper C."/>
            <person name="Heimlech-Rivalta G."/>
        </authorList>
    </citation>
    <scope>NUCLEOTIDE SEQUENCE</scope>
    <source>
        <strain evidence="8">A02</strain>
    </source>
</reference>
<evidence type="ECO:0000313" key="8">
    <source>
        <dbReference type="EMBL" id="KAJ4177268.1"/>
    </source>
</evidence>
<feature type="region of interest" description="Disordered" evidence="6">
    <location>
        <begin position="272"/>
        <end position="294"/>
    </location>
</feature>
<evidence type="ECO:0000256" key="1">
    <source>
        <dbReference type="ARBA" id="ARBA00004141"/>
    </source>
</evidence>
<feature type="transmembrane region" description="Helical" evidence="7">
    <location>
        <begin position="193"/>
        <end position="214"/>
    </location>
</feature>
<evidence type="ECO:0000256" key="5">
    <source>
        <dbReference type="ARBA" id="ARBA00023180"/>
    </source>
</evidence>
<dbReference type="GO" id="GO:0022857">
    <property type="term" value="F:transmembrane transporter activity"/>
    <property type="evidence" value="ECO:0007669"/>
    <property type="project" value="InterPro"/>
</dbReference>
<feature type="compositionally biased region" description="Basic and acidic residues" evidence="6">
    <location>
        <begin position="272"/>
        <end position="292"/>
    </location>
</feature>
<dbReference type="Pfam" id="PF07690">
    <property type="entry name" value="MFS_1"/>
    <property type="match status" value="1"/>
</dbReference>
<feature type="transmembrane region" description="Helical" evidence="7">
    <location>
        <begin position="497"/>
        <end position="517"/>
    </location>
</feature>
<keyword evidence="9" id="KW-1185">Reference proteome</keyword>
<dbReference type="PANTHER" id="PTHR23502">
    <property type="entry name" value="MAJOR FACILITATOR SUPERFAMILY"/>
    <property type="match status" value="1"/>
</dbReference>
<dbReference type="InterPro" id="IPR036259">
    <property type="entry name" value="MFS_trans_sf"/>
</dbReference>
<evidence type="ECO:0000313" key="9">
    <source>
        <dbReference type="Proteomes" id="UP001152087"/>
    </source>
</evidence>
<comment type="caution">
    <text evidence="8">The sequence shown here is derived from an EMBL/GenBank/DDBJ whole genome shotgun (WGS) entry which is preliminary data.</text>
</comment>
<evidence type="ECO:0000256" key="6">
    <source>
        <dbReference type="SAM" id="MobiDB-lite"/>
    </source>
</evidence>
<keyword evidence="4 7" id="KW-0472">Membrane</keyword>
<comment type="subcellular location">
    <subcellularLocation>
        <location evidence="1">Membrane</location>
        <topology evidence="1">Multi-pass membrane protein</topology>
    </subcellularLocation>
</comment>
<dbReference type="AlphaFoldDB" id="A0A9W8QSC0"/>
<feature type="transmembrane region" description="Helical" evidence="7">
    <location>
        <begin position="220"/>
        <end position="241"/>
    </location>
</feature>
<dbReference type="InterPro" id="IPR011701">
    <property type="entry name" value="MFS"/>
</dbReference>
<feature type="transmembrane region" description="Helical" evidence="7">
    <location>
        <begin position="160"/>
        <end position="181"/>
    </location>
</feature>
<feature type="transmembrane region" description="Helical" evidence="7">
    <location>
        <begin position="432"/>
        <end position="451"/>
    </location>
</feature>
<evidence type="ECO:0000256" key="3">
    <source>
        <dbReference type="ARBA" id="ARBA00022989"/>
    </source>
</evidence>
<feature type="transmembrane region" description="Helical" evidence="7">
    <location>
        <begin position="108"/>
        <end position="127"/>
    </location>
</feature>
<dbReference type="Proteomes" id="UP001152087">
    <property type="component" value="Unassembled WGS sequence"/>
</dbReference>
<evidence type="ECO:0008006" key="10">
    <source>
        <dbReference type="Google" id="ProtNLM"/>
    </source>
</evidence>
<dbReference type="GO" id="GO:0005886">
    <property type="term" value="C:plasma membrane"/>
    <property type="evidence" value="ECO:0007669"/>
    <property type="project" value="TreeGrafter"/>
</dbReference>
<evidence type="ECO:0000256" key="2">
    <source>
        <dbReference type="ARBA" id="ARBA00022692"/>
    </source>
</evidence>
<dbReference type="Gene3D" id="1.20.1250.20">
    <property type="entry name" value="MFS general substrate transporter like domains"/>
    <property type="match status" value="1"/>
</dbReference>
<organism evidence="8 9">
    <name type="scientific">Fusarium falciforme</name>
    <dbReference type="NCBI Taxonomy" id="195108"/>
    <lineage>
        <taxon>Eukaryota</taxon>
        <taxon>Fungi</taxon>
        <taxon>Dikarya</taxon>
        <taxon>Ascomycota</taxon>
        <taxon>Pezizomycotina</taxon>
        <taxon>Sordariomycetes</taxon>
        <taxon>Hypocreomycetidae</taxon>
        <taxon>Hypocreales</taxon>
        <taxon>Nectriaceae</taxon>
        <taxon>Fusarium</taxon>
        <taxon>Fusarium solani species complex</taxon>
    </lineage>
</organism>
<evidence type="ECO:0000256" key="7">
    <source>
        <dbReference type="SAM" id="Phobius"/>
    </source>
</evidence>
<feature type="transmembrane region" description="Helical" evidence="7">
    <location>
        <begin position="397"/>
        <end position="420"/>
    </location>
</feature>
<dbReference type="OrthoDB" id="2585655at2759"/>
<keyword evidence="3 7" id="KW-1133">Transmembrane helix</keyword>
<name>A0A9W8QSC0_9HYPO</name>
<dbReference type="SUPFAM" id="SSF103473">
    <property type="entry name" value="MFS general substrate transporter"/>
    <property type="match status" value="1"/>
</dbReference>
<proteinExistence type="predicted"/>
<gene>
    <name evidence="8" type="ORF">NW755_013957</name>
</gene>
<evidence type="ECO:0000256" key="4">
    <source>
        <dbReference type="ARBA" id="ARBA00023136"/>
    </source>
</evidence>